<dbReference type="GO" id="GO:0007018">
    <property type="term" value="P:microtubule-based movement"/>
    <property type="evidence" value="ECO:0007669"/>
    <property type="project" value="InterPro"/>
</dbReference>
<dbReference type="KEGG" id="tps:THAPSDRAFT_34403"/>
<evidence type="ECO:0000256" key="3">
    <source>
        <dbReference type="ARBA" id="ARBA00022701"/>
    </source>
</evidence>
<proteinExistence type="inferred from homology"/>
<dbReference type="Gene3D" id="3.40.850.10">
    <property type="entry name" value="Kinesin motor domain"/>
    <property type="match status" value="1"/>
</dbReference>
<dbReference type="FunFam" id="3.40.850.10:FF:000012">
    <property type="entry name" value="Kinesin-like protein"/>
    <property type="match status" value="1"/>
</dbReference>
<reference evidence="12 13" key="2">
    <citation type="journal article" date="2008" name="Nature">
        <title>The Phaeodactylum genome reveals the evolutionary history of diatom genomes.</title>
        <authorList>
            <person name="Bowler C."/>
            <person name="Allen A.E."/>
            <person name="Badger J.H."/>
            <person name="Grimwood J."/>
            <person name="Jabbari K."/>
            <person name="Kuo A."/>
            <person name="Maheswari U."/>
            <person name="Martens C."/>
            <person name="Maumus F."/>
            <person name="Otillar R.P."/>
            <person name="Rayko E."/>
            <person name="Salamov A."/>
            <person name="Vandepoele K."/>
            <person name="Beszteri B."/>
            <person name="Gruber A."/>
            <person name="Heijde M."/>
            <person name="Katinka M."/>
            <person name="Mock T."/>
            <person name="Valentin K."/>
            <person name="Verret F."/>
            <person name="Berges J.A."/>
            <person name="Brownlee C."/>
            <person name="Cadoret J.P."/>
            <person name="Chiovitti A."/>
            <person name="Choi C.J."/>
            <person name="Coesel S."/>
            <person name="De Martino A."/>
            <person name="Detter J.C."/>
            <person name="Durkin C."/>
            <person name="Falciatore A."/>
            <person name="Fournet J."/>
            <person name="Haruta M."/>
            <person name="Huysman M.J."/>
            <person name="Jenkins B.D."/>
            <person name="Jiroutova K."/>
            <person name="Jorgensen R.E."/>
            <person name="Joubert Y."/>
            <person name="Kaplan A."/>
            <person name="Kroger N."/>
            <person name="Kroth P.G."/>
            <person name="La Roche J."/>
            <person name="Lindquist E."/>
            <person name="Lommer M."/>
            <person name="Martin-Jezequel V."/>
            <person name="Lopez P.J."/>
            <person name="Lucas S."/>
            <person name="Mangogna M."/>
            <person name="McGinnis K."/>
            <person name="Medlin L.K."/>
            <person name="Montsant A."/>
            <person name="Oudot-Le Secq M.P."/>
            <person name="Napoli C."/>
            <person name="Obornik M."/>
            <person name="Parker M.S."/>
            <person name="Petit J.L."/>
            <person name="Porcel B.M."/>
            <person name="Poulsen N."/>
            <person name="Robison M."/>
            <person name="Rychlewski L."/>
            <person name="Rynearson T.A."/>
            <person name="Schmutz J."/>
            <person name="Shapiro H."/>
            <person name="Siaut M."/>
            <person name="Stanley M."/>
            <person name="Sussman M.R."/>
            <person name="Taylor A.R."/>
            <person name="Vardi A."/>
            <person name="von Dassow P."/>
            <person name="Vyverman W."/>
            <person name="Willis A."/>
            <person name="Wyrwicz L.S."/>
            <person name="Rokhsar D.S."/>
            <person name="Weissenbach J."/>
            <person name="Armbrust E.V."/>
            <person name="Green B.R."/>
            <person name="Van de Peer Y."/>
            <person name="Grigoriev I.V."/>
        </authorList>
    </citation>
    <scope>NUCLEOTIDE SEQUENCE [LARGE SCALE GENOMIC DNA]</scope>
    <source>
        <strain evidence="12 13">CCMP1335</strain>
    </source>
</reference>
<evidence type="ECO:0000256" key="7">
    <source>
        <dbReference type="ARBA" id="ARBA00023212"/>
    </source>
</evidence>
<dbReference type="GO" id="GO:0005874">
    <property type="term" value="C:microtubule"/>
    <property type="evidence" value="ECO:0007669"/>
    <property type="project" value="UniProtKB-KW"/>
</dbReference>
<evidence type="ECO:0000256" key="1">
    <source>
        <dbReference type="ARBA" id="ARBA00004245"/>
    </source>
</evidence>
<dbReference type="PROSITE" id="PS00411">
    <property type="entry name" value="KINESIN_MOTOR_1"/>
    <property type="match status" value="1"/>
</dbReference>
<keyword evidence="5 9" id="KW-0067">ATP-binding</keyword>
<keyword evidence="13" id="KW-1185">Reference proteome</keyword>
<name>B8C374_THAPS</name>
<evidence type="ECO:0000256" key="4">
    <source>
        <dbReference type="ARBA" id="ARBA00022741"/>
    </source>
</evidence>
<dbReference type="InterPro" id="IPR027640">
    <property type="entry name" value="Kinesin-like_fam"/>
</dbReference>
<keyword evidence="7" id="KW-0206">Cytoskeleton</keyword>
<dbReference type="InterPro" id="IPR001752">
    <property type="entry name" value="Kinesin_motor_dom"/>
</dbReference>
<dbReference type="RefSeq" id="XP_002290319.1">
    <property type="nucleotide sequence ID" value="XM_002290283.1"/>
</dbReference>
<dbReference type="InterPro" id="IPR036961">
    <property type="entry name" value="Kinesin_motor_dom_sf"/>
</dbReference>
<evidence type="ECO:0000256" key="10">
    <source>
        <dbReference type="RuleBase" id="RU000394"/>
    </source>
</evidence>
<dbReference type="InParanoid" id="B8C374"/>
<dbReference type="GO" id="GO:0005524">
    <property type="term" value="F:ATP binding"/>
    <property type="evidence" value="ECO:0007669"/>
    <property type="project" value="UniProtKB-UniRule"/>
</dbReference>
<protein>
    <recommendedName>
        <fullName evidence="10">Kinesin-like protein</fullName>
    </recommendedName>
</protein>
<dbReference type="GO" id="GO:0008017">
    <property type="term" value="F:microtubule binding"/>
    <property type="evidence" value="ECO:0007669"/>
    <property type="project" value="InterPro"/>
</dbReference>
<dbReference type="PANTHER" id="PTHR47971">
    <property type="entry name" value="KINESIN-RELATED PROTEIN 6"/>
    <property type="match status" value="1"/>
</dbReference>
<sequence>MRIRVIVRKRPMSTNEAAESCDVDVIHPLDYDDHGKILVYQPKTKLDLAKEVETTSFAFDNVFNEDSNNLEIYSRSVQNLIPGVFHGKWATVFGYGQTGSGKTFTMMGSNMTGQRAGNQAENNSEANLGLYFLAAQDVFRIAELPEYNDITISVSLFEIYGGKLIDLLNGRNPVKCLEDSKGKVCFPGLTGHAVHDAEELMDIIEQGSLNRSVGSTSANADSSRSHAVLQLCLRKDVGKVKDKEHGRLTFIDLAGSERGADTSKASKTTRMEGAEINTSLLALKEVIRALATGSSMKRIPFRGSKLTQVLKESFVGKNSRTVMVSCVAPNMKNVDHTLNTLRYADRVK</sequence>
<evidence type="ECO:0000256" key="5">
    <source>
        <dbReference type="ARBA" id="ARBA00022840"/>
    </source>
</evidence>
<dbReference type="GO" id="GO:0003777">
    <property type="term" value="F:microtubule motor activity"/>
    <property type="evidence" value="ECO:0007669"/>
    <property type="project" value="InterPro"/>
</dbReference>
<feature type="non-terminal residue" evidence="12">
    <location>
        <position position="348"/>
    </location>
</feature>
<keyword evidence="4 9" id="KW-0547">Nucleotide-binding</keyword>
<evidence type="ECO:0000313" key="13">
    <source>
        <dbReference type="Proteomes" id="UP000001449"/>
    </source>
</evidence>
<keyword evidence="2" id="KW-0963">Cytoplasm</keyword>
<evidence type="ECO:0000256" key="6">
    <source>
        <dbReference type="ARBA" id="ARBA00023175"/>
    </source>
</evidence>
<reference evidence="12 13" key="1">
    <citation type="journal article" date="2004" name="Science">
        <title>The genome of the diatom Thalassiosira pseudonana: ecology, evolution, and metabolism.</title>
        <authorList>
            <person name="Armbrust E.V."/>
            <person name="Berges J.A."/>
            <person name="Bowler C."/>
            <person name="Green B.R."/>
            <person name="Martinez D."/>
            <person name="Putnam N.H."/>
            <person name="Zhou S."/>
            <person name="Allen A.E."/>
            <person name="Apt K.E."/>
            <person name="Bechner M."/>
            <person name="Brzezinski M.A."/>
            <person name="Chaal B.K."/>
            <person name="Chiovitti A."/>
            <person name="Davis A.K."/>
            <person name="Demarest M.S."/>
            <person name="Detter J.C."/>
            <person name="Glavina T."/>
            <person name="Goodstein D."/>
            <person name="Hadi M.Z."/>
            <person name="Hellsten U."/>
            <person name="Hildebrand M."/>
            <person name="Jenkins B.D."/>
            <person name="Jurka J."/>
            <person name="Kapitonov V.V."/>
            <person name="Kroger N."/>
            <person name="Lau W.W."/>
            <person name="Lane T.W."/>
            <person name="Larimer F.W."/>
            <person name="Lippmeier J.C."/>
            <person name="Lucas S."/>
            <person name="Medina M."/>
            <person name="Montsant A."/>
            <person name="Obornik M."/>
            <person name="Parker M.S."/>
            <person name="Palenik B."/>
            <person name="Pazour G.J."/>
            <person name="Richardson P.M."/>
            <person name="Rynearson T.A."/>
            <person name="Saito M.A."/>
            <person name="Schwartz D.C."/>
            <person name="Thamatrakoln K."/>
            <person name="Valentin K."/>
            <person name="Vardi A."/>
            <person name="Wilkerson F.P."/>
            <person name="Rokhsar D.S."/>
        </authorList>
    </citation>
    <scope>NUCLEOTIDE SEQUENCE [LARGE SCALE GENOMIC DNA]</scope>
    <source>
        <strain evidence="12 13">CCMP1335</strain>
    </source>
</reference>
<comment type="subcellular location">
    <subcellularLocation>
        <location evidence="1">Cytoplasm</location>
        <location evidence="1">Cytoskeleton</location>
    </subcellularLocation>
</comment>
<dbReference type="STRING" id="35128.B8C374"/>
<organism evidence="12 13">
    <name type="scientific">Thalassiosira pseudonana</name>
    <name type="common">Marine diatom</name>
    <name type="synonym">Cyclotella nana</name>
    <dbReference type="NCBI Taxonomy" id="35128"/>
    <lineage>
        <taxon>Eukaryota</taxon>
        <taxon>Sar</taxon>
        <taxon>Stramenopiles</taxon>
        <taxon>Ochrophyta</taxon>
        <taxon>Bacillariophyta</taxon>
        <taxon>Coscinodiscophyceae</taxon>
        <taxon>Thalassiosirophycidae</taxon>
        <taxon>Thalassiosirales</taxon>
        <taxon>Thalassiosiraceae</taxon>
        <taxon>Thalassiosira</taxon>
    </lineage>
</organism>
<accession>B8C374</accession>
<dbReference type="PaxDb" id="35128-Thaps34403"/>
<dbReference type="EMBL" id="CM000642">
    <property type="protein sequence ID" value="EED92071.1"/>
    <property type="molecule type" value="Genomic_DNA"/>
</dbReference>
<dbReference type="HOGENOM" id="CLU_001485_2_0_1"/>
<dbReference type="InterPro" id="IPR027417">
    <property type="entry name" value="P-loop_NTPase"/>
</dbReference>
<dbReference type="AlphaFoldDB" id="B8C374"/>
<dbReference type="PANTHER" id="PTHR47971:SF8">
    <property type="entry name" value="KINESIN-LIKE PROTEIN"/>
    <property type="match status" value="1"/>
</dbReference>
<dbReference type="Pfam" id="PF00225">
    <property type="entry name" value="Kinesin"/>
    <property type="match status" value="1"/>
</dbReference>
<evidence type="ECO:0000256" key="8">
    <source>
        <dbReference type="ARBA" id="ARBA00061030"/>
    </source>
</evidence>
<dbReference type="PROSITE" id="PS50067">
    <property type="entry name" value="KINESIN_MOTOR_2"/>
    <property type="match status" value="1"/>
</dbReference>
<dbReference type="SUPFAM" id="SSF52540">
    <property type="entry name" value="P-loop containing nucleoside triphosphate hydrolases"/>
    <property type="match status" value="1"/>
</dbReference>
<dbReference type="Proteomes" id="UP000001449">
    <property type="component" value="Chromosome 5"/>
</dbReference>
<keyword evidence="3 10" id="KW-0493">Microtubule</keyword>
<comment type="similarity">
    <text evidence="8">Belongs to the TRAFAC class myosin-kinesin ATPase superfamily. Kinesin family. KIN-13 subfamily.</text>
</comment>
<dbReference type="GeneID" id="7453228"/>
<evidence type="ECO:0000313" key="12">
    <source>
        <dbReference type="EMBL" id="EED92071.1"/>
    </source>
</evidence>
<dbReference type="CDD" id="cd01367">
    <property type="entry name" value="KISc_KIF2_like"/>
    <property type="match status" value="1"/>
</dbReference>
<dbReference type="PRINTS" id="PR00380">
    <property type="entry name" value="KINESINHEAVY"/>
</dbReference>
<keyword evidence="6 9" id="KW-0505">Motor protein</keyword>
<feature type="domain" description="Kinesin motor" evidence="11">
    <location>
        <begin position="2"/>
        <end position="348"/>
    </location>
</feature>
<feature type="binding site" evidence="9">
    <location>
        <begin position="96"/>
        <end position="103"/>
    </location>
    <ligand>
        <name>ATP</name>
        <dbReference type="ChEBI" id="CHEBI:30616"/>
    </ligand>
</feature>
<dbReference type="OMA" id="YIENHEF"/>
<dbReference type="InterPro" id="IPR019821">
    <property type="entry name" value="Kinesin_motor_CS"/>
</dbReference>
<evidence type="ECO:0000256" key="9">
    <source>
        <dbReference type="PROSITE-ProRule" id="PRU00283"/>
    </source>
</evidence>
<evidence type="ECO:0000256" key="2">
    <source>
        <dbReference type="ARBA" id="ARBA00022490"/>
    </source>
</evidence>
<dbReference type="SMART" id="SM00129">
    <property type="entry name" value="KISc"/>
    <property type="match status" value="1"/>
</dbReference>
<gene>
    <name evidence="12" type="ORF">THAPSDRAFT_34403</name>
</gene>
<dbReference type="eggNOG" id="KOG0246">
    <property type="taxonomic scope" value="Eukaryota"/>
</dbReference>
<evidence type="ECO:0000259" key="11">
    <source>
        <dbReference type="PROSITE" id="PS50067"/>
    </source>
</evidence>